<dbReference type="PANTHER" id="PTHR43581:SF2">
    <property type="entry name" value="EXCINUCLEASE ATPASE SUBUNIT"/>
    <property type="match status" value="1"/>
</dbReference>
<evidence type="ECO:0000313" key="2">
    <source>
        <dbReference type="EMBL" id="PRD67874.1"/>
    </source>
</evidence>
<dbReference type="Proteomes" id="UP000238326">
    <property type="component" value="Unassembled WGS sequence"/>
</dbReference>
<organism evidence="2 3">
    <name type="scientific">Malikia spinosa</name>
    <dbReference type="NCBI Taxonomy" id="86180"/>
    <lineage>
        <taxon>Bacteria</taxon>
        <taxon>Pseudomonadati</taxon>
        <taxon>Pseudomonadota</taxon>
        <taxon>Betaproteobacteria</taxon>
        <taxon>Burkholderiales</taxon>
        <taxon>Comamonadaceae</taxon>
        <taxon>Malikia</taxon>
    </lineage>
</organism>
<dbReference type="InterPro" id="IPR051396">
    <property type="entry name" value="Bact_Antivir_Def_Nuclease"/>
</dbReference>
<reference evidence="2 3" key="1">
    <citation type="submission" date="2018-03" db="EMBL/GenBank/DDBJ databases">
        <title>Comparative genomics illustrates the genes involved in a hyperalkaliphilic mechanisms of Serpentinomonas isolated from highly-alkaline calcium-rich serpentinized springs.</title>
        <authorList>
            <person name="Suzuki S."/>
            <person name="Ishii S."/>
            <person name="Walworth N."/>
            <person name="Bird L."/>
            <person name="Kuenen J.G."/>
            <person name="Nealson K.H."/>
        </authorList>
    </citation>
    <scope>NUCLEOTIDE SEQUENCE [LARGE SCALE GENOMIC DNA]</scope>
    <source>
        <strain evidence="2 3">83</strain>
    </source>
</reference>
<dbReference type="InterPro" id="IPR003959">
    <property type="entry name" value="ATPase_AAA_core"/>
</dbReference>
<dbReference type="InterPro" id="IPR027417">
    <property type="entry name" value="P-loop_NTPase"/>
</dbReference>
<dbReference type="GO" id="GO:0005524">
    <property type="term" value="F:ATP binding"/>
    <property type="evidence" value="ECO:0007669"/>
    <property type="project" value="InterPro"/>
</dbReference>
<feature type="domain" description="AAA+ ATPase" evidence="1">
    <location>
        <begin position="187"/>
        <end position="433"/>
    </location>
</feature>
<keyword evidence="3" id="KW-1185">Reference proteome</keyword>
<dbReference type="GO" id="GO:0016887">
    <property type="term" value="F:ATP hydrolysis activity"/>
    <property type="evidence" value="ECO:0007669"/>
    <property type="project" value="InterPro"/>
</dbReference>
<proteinExistence type="predicted"/>
<sequence>MRFFIIGRNERPKNGISNTVYLKVDHWNDHSFVTMFEVYAYDENGQEHSLSNIKIGFTGQTTEVSTYTTLDNEFTELPKSYFSVATDVEFYRKLYRNFSSDWRNTFLIKLRDVVRNPEVLEIAKNENVFKISHLRSVSINAIKTQFTRVLAGDAPPTDFNFHFLLPSSETFAGFDLEFNVEAESLPSTNIHAIIGRNGVGKTTILKNMVKAISGHSKDRAEFYQRQIFSSSRKSLGKDFFTNLVSVAFSAFDPFDLPASDENPSDGTPYSYIGLTDYSGDDGAILKSRAQLHKEFVEALKFCLSESLRKKRWSDAISVLESDENFAEMKLLELLHYDLDNLSEPAEKRIKKMSSGHAITILTVTQLVAKVEEKTLILIDEPESHLHPPLLSALIRSLSQLLYRQNGVAIIATHSPVVLQEIPKSCVWKLYRERTSSEKSRPEIETFGENVGTLTREVFRLEVEKSGFHTLIRDAVASGGTYDEIVSRFNGSLGFEVRGTLRAMTINRDLDLFNK</sequence>
<comment type="caution">
    <text evidence="2">The sequence shown here is derived from an EMBL/GenBank/DDBJ whole genome shotgun (WGS) entry which is preliminary data.</text>
</comment>
<dbReference type="SMART" id="SM00382">
    <property type="entry name" value="AAA"/>
    <property type="match status" value="1"/>
</dbReference>
<dbReference type="PANTHER" id="PTHR43581">
    <property type="entry name" value="ATP/GTP PHOSPHATASE"/>
    <property type="match status" value="1"/>
</dbReference>
<gene>
    <name evidence="2" type="ORF">C6P61_14310</name>
</gene>
<evidence type="ECO:0000313" key="3">
    <source>
        <dbReference type="Proteomes" id="UP000238326"/>
    </source>
</evidence>
<evidence type="ECO:0000259" key="1">
    <source>
        <dbReference type="SMART" id="SM00382"/>
    </source>
</evidence>
<dbReference type="AlphaFoldDB" id="A0A2S9KBT1"/>
<dbReference type="OrthoDB" id="7024727at2"/>
<dbReference type="EMBL" id="PVLR01000044">
    <property type="protein sequence ID" value="PRD67874.1"/>
    <property type="molecule type" value="Genomic_DNA"/>
</dbReference>
<protein>
    <recommendedName>
        <fullName evidence="1">AAA+ ATPase domain-containing protein</fullName>
    </recommendedName>
</protein>
<name>A0A2S9KBT1_9BURK</name>
<accession>A0A2S9KBT1</accession>
<dbReference type="InterPro" id="IPR003593">
    <property type="entry name" value="AAA+_ATPase"/>
</dbReference>
<dbReference type="SUPFAM" id="SSF52540">
    <property type="entry name" value="P-loop containing nucleoside triphosphate hydrolases"/>
    <property type="match status" value="1"/>
</dbReference>
<dbReference type="Gene3D" id="3.40.50.300">
    <property type="entry name" value="P-loop containing nucleotide triphosphate hydrolases"/>
    <property type="match status" value="1"/>
</dbReference>
<dbReference type="Pfam" id="PF13304">
    <property type="entry name" value="AAA_21"/>
    <property type="match status" value="1"/>
</dbReference>